<gene>
    <name evidence="4" type="primary">LOC104963985</name>
</gene>
<evidence type="ECO:0000313" key="3">
    <source>
        <dbReference type="Proteomes" id="UP000504611"/>
    </source>
</evidence>
<dbReference type="GeneID" id="104963985"/>
<feature type="compositionally biased region" description="Basic and acidic residues" evidence="1">
    <location>
        <begin position="191"/>
        <end position="200"/>
    </location>
</feature>
<dbReference type="KEGG" id="ncc:104963985"/>
<feature type="transmembrane region" description="Helical" evidence="2">
    <location>
        <begin position="7"/>
        <end position="27"/>
    </location>
</feature>
<feature type="region of interest" description="Disordered" evidence="1">
    <location>
        <begin position="105"/>
        <end position="133"/>
    </location>
</feature>
<organism evidence="3 4">
    <name type="scientific">Notothenia coriiceps</name>
    <name type="common">black rockcod</name>
    <dbReference type="NCBI Taxonomy" id="8208"/>
    <lineage>
        <taxon>Eukaryota</taxon>
        <taxon>Metazoa</taxon>
        <taxon>Chordata</taxon>
        <taxon>Craniata</taxon>
        <taxon>Vertebrata</taxon>
        <taxon>Euteleostomi</taxon>
        <taxon>Actinopterygii</taxon>
        <taxon>Neopterygii</taxon>
        <taxon>Teleostei</taxon>
        <taxon>Neoteleostei</taxon>
        <taxon>Acanthomorphata</taxon>
        <taxon>Eupercaria</taxon>
        <taxon>Perciformes</taxon>
        <taxon>Notothenioidei</taxon>
        <taxon>Nototheniidae</taxon>
        <taxon>Notothenia</taxon>
    </lineage>
</organism>
<evidence type="ECO:0000313" key="4">
    <source>
        <dbReference type="RefSeq" id="XP_010790985.1"/>
    </source>
</evidence>
<keyword evidence="2" id="KW-0472">Membrane</keyword>
<evidence type="ECO:0000256" key="2">
    <source>
        <dbReference type="SAM" id="Phobius"/>
    </source>
</evidence>
<feature type="region of interest" description="Disordered" evidence="1">
    <location>
        <begin position="188"/>
        <end position="227"/>
    </location>
</feature>
<keyword evidence="2" id="KW-1133">Transmembrane helix</keyword>
<keyword evidence="3" id="KW-1185">Reference proteome</keyword>
<protein>
    <submittedName>
        <fullName evidence="4">Uncharacterized protein</fullName>
    </submittedName>
</protein>
<reference evidence="4" key="1">
    <citation type="submission" date="2025-08" db="UniProtKB">
        <authorList>
            <consortium name="RefSeq"/>
        </authorList>
    </citation>
    <scope>IDENTIFICATION</scope>
    <source>
        <tissue evidence="4">Muscle</tissue>
    </source>
</reference>
<feature type="compositionally biased region" description="Acidic residues" evidence="1">
    <location>
        <begin position="209"/>
        <end position="225"/>
    </location>
</feature>
<dbReference type="Proteomes" id="UP000504611">
    <property type="component" value="Unplaced"/>
</dbReference>
<accession>A0A6I9PTA9</accession>
<name>A0A6I9PTA9_9TELE</name>
<keyword evidence="2" id="KW-0812">Transmembrane</keyword>
<dbReference type="AlphaFoldDB" id="A0A6I9PTA9"/>
<proteinExistence type="predicted"/>
<dbReference type="OrthoDB" id="5967653at2759"/>
<evidence type="ECO:0000256" key="1">
    <source>
        <dbReference type="SAM" id="MobiDB-lite"/>
    </source>
</evidence>
<dbReference type="RefSeq" id="XP_010790985.1">
    <property type="nucleotide sequence ID" value="XM_010792683.1"/>
</dbReference>
<sequence length="279" mass="31682">MVSVTMFCFFLSLNLTFWSFFCFLFRVKPFCEKDSGYVSPDGYYPLIISCRMIPRLSRRHRGDHFRVKFGPPEEAEDQDLDVVEMGEQDDKVPFVFATPRGRVATFTEEEDDDDSSLSGTSTRSQPRSAGQQVRIHVGCSKGIEVKPTGCTVGTQTHDDTSTVDAGIQCNLQLNLPERDIIDEEKELEADNSQHEEDNQNDHLYSPSDVESDSSTDEDSDNQDDNDPLRSKLLLLFMSSLMSLFTHCPMCKENSPGRLRRTMGTFVEIDQNCKHCGFQR</sequence>